<dbReference type="Proteomes" id="UP000001555">
    <property type="component" value="Unassembled WGS sequence"/>
</dbReference>
<evidence type="ECO:0000313" key="2">
    <source>
        <dbReference type="EnsemblMetazoa" id="ISCW024246-PA"/>
    </source>
</evidence>
<dbReference type="VEuPathDB" id="VectorBase:ISCW024246"/>
<evidence type="ECO:0000313" key="1">
    <source>
        <dbReference type="EMBL" id="EEC06214.1"/>
    </source>
</evidence>
<sequence>VAKLNWVSLADFRTQMRLVLKVNPSVCVAAYFVDYEDYRGDCIKDKPFPRLSAVRRILDQVVNH</sequence>
<reference evidence="2" key="2">
    <citation type="submission" date="2020-05" db="UniProtKB">
        <authorList>
            <consortium name="EnsemblMetazoa"/>
        </authorList>
    </citation>
    <scope>IDENTIFICATION</scope>
    <source>
        <strain evidence="2">wikel</strain>
    </source>
</reference>
<dbReference type="HOGENOM" id="CLU_2874262_0_0_1"/>
<proteinExistence type="predicted"/>
<evidence type="ECO:0000313" key="3">
    <source>
        <dbReference type="Proteomes" id="UP000001555"/>
    </source>
</evidence>
<keyword evidence="3" id="KW-1185">Reference proteome</keyword>
<organism evidence="1">
    <name type="scientific">Ixodes scapularis</name>
    <name type="common">Black-legged tick</name>
    <name type="synonym">Deer tick</name>
    <dbReference type="NCBI Taxonomy" id="6945"/>
    <lineage>
        <taxon>Eukaryota</taxon>
        <taxon>Metazoa</taxon>
        <taxon>Ecdysozoa</taxon>
        <taxon>Arthropoda</taxon>
        <taxon>Chelicerata</taxon>
        <taxon>Arachnida</taxon>
        <taxon>Acari</taxon>
        <taxon>Parasitiformes</taxon>
        <taxon>Ixodida</taxon>
        <taxon>Ixodoidea</taxon>
        <taxon>Ixodidae</taxon>
        <taxon>Ixodinae</taxon>
        <taxon>Ixodes</taxon>
    </lineage>
</organism>
<dbReference type="EMBL" id="DS715775">
    <property type="protein sequence ID" value="EEC06214.1"/>
    <property type="molecule type" value="Genomic_DNA"/>
</dbReference>
<feature type="non-terminal residue" evidence="1">
    <location>
        <position position="1"/>
    </location>
</feature>
<name>B7PHZ2_IXOSC</name>
<dbReference type="EMBL" id="ABJB011103491">
    <property type="status" value="NOT_ANNOTATED_CDS"/>
    <property type="molecule type" value="Genomic_DNA"/>
</dbReference>
<protein>
    <submittedName>
        <fullName evidence="1 2">Uncharacterized protein</fullName>
    </submittedName>
</protein>
<dbReference type="PaxDb" id="6945-B7PHZ2"/>
<gene>
    <name evidence="1" type="ORF">IscW_ISCW024246</name>
</gene>
<dbReference type="EnsemblMetazoa" id="ISCW024246-RA">
    <property type="protein sequence ID" value="ISCW024246-PA"/>
    <property type="gene ID" value="ISCW024246"/>
</dbReference>
<dbReference type="InParanoid" id="B7PHZ2"/>
<accession>B7PHZ2</accession>
<dbReference type="OrthoDB" id="6483926at2759"/>
<dbReference type="VEuPathDB" id="VectorBase:ISCP_016340"/>
<reference evidence="1 3" key="1">
    <citation type="submission" date="2008-03" db="EMBL/GenBank/DDBJ databases">
        <title>Annotation of Ixodes scapularis.</title>
        <authorList>
            <consortium name="Ixodes scapularis Genome Project Consortium"/>
            <person name="Caler E."/>
            <person name="Hannick L.I."/>
            <person name="Bidwell S."/>
            <person name="Joardar V."/>
            <person name="Thiagarajan M."/>
            <person name="Amedeo P."/>
            <person name="Galinsky K.J."/>
            <person name="Schobel S."/>
            <person name="Inman J."/>
            <person name="Hostetler J."/>
            <person name="Miller J."/>
            <person name="Hammond M."/>
            <person name="Megy K."/>
            <person name="Lawson D."/>
            <person name="Kodira C."/>
            <person name="Sutton G."/>
            <person name="Meyer J."/>
            <person name="Hill C.A."/>
            <person name="Birren B."/>
            <person name="Nene V."/>
            <person name="Collins F."/>
            <person name="Alarcon-Chaidez F."/>
            <person name="Wikel S."/>
            <person name="Strausberg R."/>
        </authorList>
    </citation>
    <scope>NUCLEOTIDE SEQUENCE [LARGE SCALE GENOMIC DNA]</scope>
    <source>
        <strain evidence="3">Wikel</strain>
        <strain evidence="1">Wikel colony</strain>
    </source>
</reference>
<dbReference type="AlphaFoldDB" id="B7PHZ2"/>